<dbReference type="GO" id="GO:0005763">
    <property type="term" value="C:mitochondrial small ribosomal subunit"/>
    <property type="evidence" value="ECO:0007669"/>
    <property type="project" value="TreeGrafter"/>
</dbReference>
<evidence type="ECO:0000313" key="2">
    <source>
        <dbReference type="EMBL" id="KPI42621.1"/>
    </source>
</evidence>
<dbReference type="OrthoDB" id="10052321at2759"/>
<dbReference type="AlphaFoldDB" id="A0A0N0NPD4"/>
<evidence type="ECO:0008006" key="4">
    <source>
        <dbReference type="Google" id="ProtNLM"/>
    </source>
</evidence>
<dbReference type="RefSeq" id="XP_018002584.1">
    <property type="nucleotide sequence ID" value="XM_018150199.1"/>
</dbReference>
<organism evidence="2 3">
    <name type="scientific">Cyphellophora attinorum</name>
    <dbReference type="NCBI Taxonomy" id="1664694"/>
    <lineage>
        <taxon>Eukaryota</taxon>
        <taxon>Fungi</taxon>
        <taxon>Dikarya</taxon>
        <taxon>Ascomycota</taxon>
        <taxon>Pezizomycotina</taxon>
        <taxon>Eurotiomycetes</taxon>
        <taxon>Chaetothyriomycetidae</taxon>
        <taxon>Chaetothyriales</taxon>
        <taxon>Cyphellophoraceae</taxon>
        <taxon>Cyphellophora</taxon>
    </lineage>
</organism>
<dbReference type="PANTHER" id="PTHR28158">
    <property type="entry name" value="37S RIBOSOMAL PROTEIN S35, MITOCHONDRIAL"/>
    <property type="match status" value="1"/>
</dbReference>
<protein>
    <recommendedName>
        <fullName evidence="4">37S ribosomal protein S35, mitochondrial</fullName>
    </recommendedName>
</protein>
<dbReference type="GO" id="GO:0032543">
    <property type="term" value="P:mitochondrial translation"/>
    <property type="evidence" value="ECO:0007669"/>
    <property type="project" value="TreeGrafter"/>
</dbReference>
<feature type="compositionally biased region" description="Basic residues" evidence="1">
    <location>
        <begin position="423"/>
        <end position="433"/>
    </location>
</feature>
<dbReference type="VEuPathDB" id="FungiDB:AB675_9646"/>
<sequence length="433" mass="48092">MPPRIPPPPASLAVPVPSLHTHCHACLRRAFSATPAAAGRTRPKTEMYAWLATAGQNFKQPQSGYQTNYLTQYAKTSNYARRNPGDKKGTIRTNGQQSRRDSQETDDTAALNEAAEDDSPANSGFEKRPFPLNRDFYSQSVLSESLRNEVYKRVAKDKQSVRQVSAELHIDMRRVGAVVRLVEIERRMRAERKPLALPYAASIHTMVPLTPLTTPPTTHESINDLPHHPLTAPQIFYPTSESRAFNRTDAGRVFSAAPRLPDSHDVGQGGTPKQQPWQDTTVELIGKKRLGLETPVLKPADARIPHGHLVKLEADIAASRNPDRFFGTGTALAQATEGQDSKFTPAQIQERYEARLKADEDARAAMFARKEARAEARRTRVEKGKWEFVVTDVVADDGLGAKMGQDGRVGIRYGVPSQDRKRGNVKIPRRVDV</sequence>
<feature type="region of interest" description="Disordered" evidence="1">
    <location>
        <begin position="410"/>
        <end position="433"/>
    </location>
</feature>
<dbReference type="Proteomes" id="UP000038010">
    <property type="component" value="Unassembled WGS sequence"/>
</dbReference>
<dbReference type="PANTHER" id="PTHR28158:SF1">
    <property type="entry name" value="SMALL RIBOSOMAL SUBUNIT PROTEIN MS45"/>
    <property type="match status" value="1"/>
</dbReference>
<proteinExistence type="predicted"/>
<dbReference type="GO" id="GO:0003735">
    <property type="term" value="F:structural constituent of ribosome"/>
    <property type="evidence" value="ECO:0007669"/>
    <property type="project" value="TreeGrafter"/>
</dbReference>
<accession>A0A0N0NPD4</accession>
<evidence type="ECO:0000256" key="1">
    <source>
        <dbReference type="SAM" id="MobiDB-lite"/>
    </source>
</evidence>
<name>A0A0N0NPD4_9EURO</name>
<dbReference type="InterPro" id="IPR021036">
    <property type="entry name" value="Ribosomal_mS45"/>
</dbReference>
<feature type="region of interest" description="Disordered" evidence="1">
    <location>
        <begin position="76"/>
        <end position="107"/>
    </location>
</feature>
<keyword evidence="3" id="KW-1185">Reference proteome</keyword>
<gene>
    <name evidence="2" type="ORF">AB675_9646</name>
</gene>
<dbReference type="EMBL" id="LFJN01000007">
    <property type="protein sequence ID" value="KPI42621.1"/>
    <property type="molecule type" value="Genomic_DNA"/>
</dbReference>
<dbReference type="GeneID" id="28742079"/>
<reference evidence="2 3" key="1">
    <citation type="submission" date="2015-06" db="EMBL/GenBank/DDBJ databases">
        <title>Draft genome of the ant-associated black yeast Phialophora attae CBS 131958.</title>
        <authorList>
            <person name="Moreno L.F."/>
            <person name="Stielow B.J."/>
            <person name="de Hoog S."/>
            <person name="Vicente V.A."/>
            <person name="Weiss V.A."/>
            <person name="de Vries M."/>
            <person name="Cruz L.M."/>
            <person name="Souza E.M."/>
        </authorList>
    </citation>
    <scope>NUCLEOTIDE SEQUENCE [LARGE SCALE GENOMIC DNA]</scope>
    <source>
        <strain evidence="2 3">CBS 131958</strain>
    </source>
</reference>
<evidence type="ECO:0000313" key="3">
    <source>
        <dbReference type="Proteomes" id="UP000038010"/>
    </source>
</evidence>
<comment type="caution">
    <text evidence="2">The sequence shown here is derived from an EMBL/GenBank/DDBJ whole genome shotgun (WGS) entry which is preliminary data.</text>
</comment>
<dbReference type="STRING" id="1664694.A0A0N0NPD4"/>
<dbReference type="Pfam" id="PF12298">
    <property type="entry name" value="Bot1p"/>
    <property type="match status" value="1"/>
</dbReference>